<gene>
    <name evidence="2" type="ORF">EDB81DRAFT_878302</name>
</gene>
<dbReference type="EMBL" id="JAGMUV010000003">
    <property type="protein sequence ID" value="KAH7165942.1"/>
    <property type="molecule type" value="Genomic_DNA"/>
</dbReference>
<comment type="caution">
    <text evidence="2">The sequence shown here is derived from an EMBL/GenBank/DDBJ whole genome shotgun (WGS) entry which is preliminary data.</text>
</comment>
<protein>
    <recommendedName>
        <fullName evidence="4">C2H2-type domain-containing protein</fullName>
    </recommendedName>
</protein>
<evidence type="ECO:0000256" key="1">
    <source>
        <dbReference type="SAM" id="MobiDB-lite"/>
    </source>
</evidence>
<reference evidence="2" key="1">
    <citation type="journal article" date="2021" name="Nat. Commun.">
        <title>Genetic determinants of endophytism in the Arabidopsis root mycobiome.</title>
        <authorList>
            <person name="Mesny F."/>
            <person name="Miyauchi S."/>
            <person name="Thiergart T."/>
            <person name="Pickel B."/>
            <person name="Atanasova L."/>
            <person name="Karlsson M."/>
            <person name="Huettel B."/>
            <person name="Barry K.W."/>
            <person name="Haridas S."/>
            <person name="Chen C."/>
            <person name="Bauer D."/>
            <person name="Andreopoulos W."/>
            <person name="Pangilinan J."/>
            <person name="LaButti K."/>
            <person name="Riley R."/>
            <person name="Lipzen A."/>
            <person name="Clum A."/>
            <person name="Drula E."/>
            <person name="Henrissat B."/>
            <person name="Kohler A."/>
            <person name="Grigoriev I.V."/>
            <person name="Martin F.M."/>
            <person name="Hacquard S."/>
        </authorList>
    </citation>
    <scope>NUCLEOTIDE SEQUENCE</scope>
    <source>
        <strain evidence="2">MPI-CAGE-AT-0147</strain>
    </source>
</reference>
<evidence type="ECO:0000313" key="3">
    <source>
        <dbReference type="Proteomes" id="UP000738349"/>
    </source>
</evidence>
<accession>A0A9P9FMZ1</accession>
<feature type="region of interest" description="Disordered" evidence="1">
    <location>
        <begin position="196"/>
        <end position="215"/>
    </location>
</feature>
<dbReference type="PANTHER" id="PTHR38166:SF1">
    <property type="entry name" value="C2H2-TYPE DOMAIN-CONTAINING PROTEIN"/>
    <property type="match status" value="1"/>
</dbReference>
<feature type="compositionally biased region" description="Polar residues" evidence="1">
    <location>
        <begin position="58"/>
        <end position="69"/>
    </location>
</feature>
<keyword evidence="3" id="KW-1185">Reference proteome</keyword>
<proteinExistence type="predicted"/>
<sequence length="449" mass="49751">MGDTLNPLDVWQSVHNCLSEISALVGDDSFDSSRWQASGTTSVPLSDHLQSRGGYKSESAQETTQNLSPKSPDKRKASDGQNSEDGLDDQTFDGDNNPGSSSSKRGPSKQKRSQECLLFSCPYRKRNPLRFNVRDHLNCAIQPFPSMTQVKRHVTDFHQRKALPTYCCTRCQKSFTSEEDRDTHLQVPQDQICTLKKKSEMSNSNEDPESGITPRIDADLRDRRGHVKILIWDTLWRTLFPGDKTVPPPEYEPVIDFYEVENNFKENAGKDIIFVKEKIKTTLEHTESVWNEDSVTPICDAFQCLVQQNLQDTKDKILNSYTTVSPRSKPRKKPRQSGVVPTPSTSIGSTPRPLLPAPKASAQGELGDFIDGTGPSSAVNDVDVDFDASGYGQTSSPFQIFEPSPSGPGLGLDPLAQPILETALTESYNWSCNCLPYLPCQCGGSPTLI</sequence>
<dbReference type="Proteomes" id="UP000738349">
    <property type="component" value="Unassembled WGS sequence"/>
</dbReference>
<dbReference type="AlphaFoldDB" id="A0A9P9FMZ1"/>
<name>A0A9P9FMZ1_9HYPO</name>
<evidence type="ECO:0000313" key="2">
    <source>
        <dbReference type="EMBL" id="KAH7165942.1"/>
    </source>
</evidence>
<dbReference type="OrthoDB" id="610608at2759"/>
<evidence type="ECO:0008006" key="4">
    <source>
        <dbReference type="Google" id="ProtNLM"/>
    </source>
</evidence>
<dbReference type="PANTHER" id="PTHR38166">
    <property type="entry name" value="C2H2-TYPE DOMAIN-CONTAINING PROTEIN-RELATED"/>
    <property type="match status" value="1"/>
</dbReference>
<feature type="region of interest" description="Disordered" evidence="1">
    <location>
        <begin position="31"/>
        <end position="111"/>
    </location>
</feature>
<feature type="compositionally biased region" description="Polar residues" evidence="1">
    <location>
        <begin position="32"/>
        <end position="44"/>
    </location>
</feature>
<feature type="region of interest" description="Disordered" evidence="1">
    <location>
        <begin position="320"/>
        <end position="362"/>
    </location>
</feature>
<organism evidence="2 3">
    <name type="scientific">Dactylonectria macrodidyma</name>
    <dbReference type="NCBI Taxonomy" id="307937"/>
    <lineage>
        <taxon>Eukaryota</taxon>
        <taxon>Fungi</taxon>
        <taxon>Dikarya</taxon>
        <taxon>Ascomycota</taxon>
        <taxon>Pezizomycotina</taxon>
        <taxon>Sordariomycetes</taxon>
        <taxon>Hypocreomycetidae</taxon>
        <taxon>Hypocreales</taxon>
        <taxon>Nectriaceae</taxon>
        <taxon>Dactylonectria</taxon>
    </lineage>
</organism>